<accession>A0A1L2CV06</accession>
<evidence type="ECO:0000313" key="2">
    <source>
        <dbReference type="EMBL" id="AMM43870.1"/>
    </source>
</evidence>
<feature type="region of interest" description="Disordered" evidence="1">
    <location>
        <begin position="56"/>
        <end position="77"/>
    </location>
</feature>
<evidence type="ECO:0000313" key="3">
    <source>
        <dbReference type="Proteomes" id="UP000223891"/>
    </source>
</evidence>
<sequence>MNNNELNDMVEKNIEAAEDVTGYEMTEQDLEYTRQMIARLSNFYMKKDADKAEKRKIKAKRRAANKVARKARRTNRK</sequence>
<reference evidence="3" key="1">
    <citation type="submission" date="2016-01" db="EMBL/GenBank/DDBJ databases">
        <title>Isolation and Characterization of Enterobacteria phage CBB.</title>
        <authorList>
            <person name="Buttimer C.T.H."/>
            <person name="Hendrix H."/>
            <person name="Alexandre H."/>
            <person name="O'Mahony J."/>
            <person name="Lavigne R."/>
            <person name="Coffey A."/>
        </authorList>
    </citation>
    <scope>NUCLEOTIDE SEQUENCE [LARGE SCALE GENOMIC DNA]</scope>
</reference>
<name>A0A1L2CV06_9CAUD</name>
<gene>
    <name evidence="2" type="ORF">CBB_307</name>
</gene>
<organism evidence="2 3">
    <name type="scientific">Pectobacterium phage vB_PcaM_CBB</name>
    <dbReference type="NCBI Taxonomy" id="2772511"/>
    <lineage>
        <taxon>Viruses</taxon>
        <taxon>Duplodnaviria</taxon>
        <taxon>Heunggongvirae</taxon>
        <taxon>Uroviricota</taxon>
        <taxon>Caudoviricetes</taxon>
        <taxon>Mimasvirus</taxon>
        <taxon>Mimasvirus CBB</taxon>
    </lineage>
</organism>
<dbReference type="Proteomes" id="UP000223891">
    <property type="component" value="Segment"/>
</dbReference>
<protein>
    <submittedName>
        <fullName evidence="2">Uncharacterized protein</fullName>
    </submittedName>
</protein>
<keyword evidence="3" id="KW-1185">Reference proteome</keyword>
<evidence type="ECO:0000256" key="1">
    <source>
        <dbReference type="SAM" id="MobiDB-lite"/>
    </source>
</evidence>
<dbReference type="EMBL" id="KU574722">
    <property type="protein sequence ID" value="AMM43870.1"/>
    <property type="molecule type" value="Genomic_DNA"/>
</dbReference>
<proteinExistence type="predicted"/>